<dbReference type="Gene3D" id="3.30.360.10">
    <property type="entry name" value="Dihydrodipicolinate Reductase, domain 2"/>
    <property type="match status" value="1"/>
</dbReference>
<proteinExistence type="predicted"/>
<dbReference type="EMBL" id="BDQV01000872">
    <property type="protein sequence ID" value="GAY68396.1"/>
    <property type="molecule type" value="Genomic_DNA"/>
</dbReference>
<accession>A0A2H5QUT8</accession>
<sequence>MNKTFSRTQTKANIVGQYKVTSGDKVDVKLNSLTPTYFAAALYIDNASWDGDLGYAHKRCAESWFKVMGSMHSNLLLDCTLIVNGDGYPLVVLSRCV</sequence>
<dbReference type="STRING" id="55188.A0A2H5QUT8"/>
<name>A0A2H5QUT8_CITUN</name>
<evidence type="ECO:0000313" key="2">
    <source>
        <dbReference type="Proteomes" id="UP000236630"/>
    </source>
</evidence>
<dbReference type="Proteomes" id="UP000236630">
    <property type="component" value="Unassembled WGS sequence"/>
</dbReference>
<evidence type="ECO:0000313" key="1">
    <source>
        <dbReference type="EMBL" id="GAY68396.1"/>
    </source>
</evidence>
<organism evidence="1 2">
    <name type="scientific">Citrus unshiu</name>
    <name type="common">Satsuma mandarin</name>
    <name type="synonym">Citrus nobilis var. unshiu</name>
    <dbReference type="NCBI Taxonomy" id="55188"/>
    <lineage>
        <taxon>Eukaryota</taxon>
        <taxon>Viridiplantae</taxon>
        <taxon>Streptophyta</taxon>
        <taxon>Embryophyta</taxon>
        <taxon>Tracheophyta</taxon>
        <taxon>Spermatophyta</taxon>
        <taxon>Magnoliopsida</taxon>
        <taxon>eudicotyledons</taxon>
        <taxon>Gunneridae</taxon>
        <taxon>Pentapetalae</taxon>
        <taxon>rosids</taxon>
        <taxon>malvids</taxon>
        <taxon>Sapindales</taxon>
        <taxon>Rutaceae</taxon>
        <taxon>Aurantioideae</taxon>
        <taxon>Citrus</taxon>
    </lineage>
</organism>
<protein>
    <submittedName>
        <fullName evidence="1">Uncharacterized protein</fullName>
    </submittedName>
</protein>
<gene>
    <name evidence="1" type="ORF">CUMW_263790</name>
</gene>
<reference evidence="1 2" key="1">
    <citation type="journal article" date="2017" name="Front. Genet.">
        <title>Draft sequencing of the heterozygous diploid genome of Satsuma (Citrus unshiu Marc.) using a hybrid assembly approach.</title>
        <authorList>
            <person name="Shimizu T."/>
            <person name="Tanizawa Y."/>
            <person name="Mochizuki T."/>
            <person name="Nagasaki H."/>
            <person name="Yoshioka T."/>
            <person name="Toyoda A."/>
            <person name="Fujiyama A."/>
            <person name="Kaminuma E."/>
            <person name="Nakamura Y."/>
        </authorList>
    </citation>
    <scope>NUCLEOTIDE SEQUENCE [LARGE SCALE GENOMIC DNA]</scope>
    <source>
        <strain evidence="2">cv. Miyagawa wase</strain>
    </source>
</reference>
<keyword evidence="2" id="KW-1185">Reference proteome</keyword>
<comment type="caution">
    <text evidence="1">The sequence shown here is derived from an EMBL/GenBank/DDBJ whole genome shotgun (WGS) entry which is preliminary data.</text>
</comment>
<dbReference type="AlphaFoldDB" id="A0A2H5QUT8"/>